<evidence type="ECO:0000313" key="2">
    <source>
        <dbReference type="Proteomes" id="UP000233551"/>
    </source>
</evidence>
<dbReference type="Proteomes" id="UP000233551">
    <property type="component" value="Unassembled WGS sequence"/>
</dbReference>
<evidence type="ECO:0000313" key="1">
    <source>
        <dbReference type="EMBL" id="PKI73111.1"/>
    </source>
</evidence>
<keyword evidence="2" id="KW-1185">Reference proteome</keyword>
<accession>A0A2I0KXB0</accession>
<dbReference type="AlphaFoldDB" id="A0A2I0KXB0"/>
<name>A0A2I0KXB0_PUNGR</name>
<sequence>MCKHTLPPKALVEPFRLLGANVAGPPPRVGVARRSLQHYNIRVVPMDRAQEPGDMTIGGNKKKKGRAFGWEKKKKRKRGFLYLKVKGGIERGDVKGLNMEGRILRQD</sequence>
<dbReference type="EMBL" id="PGOL01000291">
    <property type="protein sequence ID" value="PKI73111.1"/>
    <property type="molecule type" value="Genomic_DNA"/>
</dbReference>
<comment type="caution">
    <text evidence="1">The sequence shown here is derived from an EMBL/GenBank/DDBJ whole genome shotgun (WGS) entry which is preliminary data.</text>
</comment>
<reference evidence="1 2" key="1">
    <citation type="submission" date="2017-11" db="EMBL/GenBank/DDBJ databases">
        <title>De-novo sequencing of pomegranate (Punica granatum L.) genome.</title>
        <authorList>
            <person name="Akparov Z."/>
            <person name="Amiraslanov A."/>
            <person name="Hajiyeva S."/>
            <person name="Abbasov M."/>
            <person name="Kaur K."/>
            <person name="Hamwieh A."/>
            <person name="Solovyev V."/>
            <person name="Salamov A."/>
            <person name="Braich B."/>
            <person name="Kosarev P."/>
            <person name="Mahmoud A."/>
            <person name="Hajiyev E."/>
            <person name="Babayeva S."/>
            <person name="Izzatullayeva V."/>
            <person name="Mammadov A."/>
            <person name="Mammadov A."/>
            <person name="Sharifova S."/>
            <person name="Ojaghi J."/>
            <person name="Eynullazada K."/>
            <person name="Bayramov B."/>
            <person name="Abdulazimova A."/>
            <person name="Shahmuradov I."/>
        </authorList>
    </citation>
    <scope>NUCLEOTIDE SEQUENCE [LARGE SCALE GENOMIC DNA]</scope>
    <source>
        <strain evidence="2">cv. AG2017</strain>
        <tissue evidence="1">Leaf</tissue>
    </source>
</reference>
<proteinExistence type="predicted"/>
<protein>
    <submittedName>
        <fullName evidence="1">Uncharacterized protein</fullName>
    </submittedName>
</protein>
<gene>
    <name evidence="1" type="ORF">CRG98_006519</name>
</gene>
<organism evidence="1 2">
    <name type="scientific">Punica granatum</name>
    <name type="common">Pomegranate</name>
    <dbReference type="NCBI Taxonomy" id="22663"/>
    <lineage>
        <taxon>Eukaryota</taxon>
        <taxon>Viridiplantae</taxon>
        <taxon>Streptophyta</taxon>
        <taxon>Embryophyta</taxon>
        <taxon>Tracheophyta</taxon>
        <taxon>Spermatophyta</taxon>
        <taxon>Magnoliopsida</taxon>
        <taxon>eudicotyledons</taxon>
        <taxon>Gunneridae</taxon>
        <taxon>Pentapetalae</taxon>
        <taxon>rosids</taxon>
        <taxon>malvids</taxon>
        <taxon>Myrtales</taxon>
        <taxon>Lythraceae</taxon>
        <taxon>Punica</taxon>
    </lineage>
</organism>